<dbReference type="SMART" id="SM00397">
    <property type="entry name" value="t_SNARE"/>
    <property type="match status" value="1"/>
</dbReference>
<dbReference type="InParanoid" id="A0A1Y1YX35"/>
<protein>
    <recommendedName>
        <fullName evidence="10">t-SNARE coiled-coil homology domain-containing protein</fullName>
    </recommendedName>
</protein>
<dbReference type="InterPro" id="IPR000727">
    <property type="entry name" value="T_SNARE_dom"/>
</dbReference>
<evidence type="ECO:0000256" key="7">
    <source>
        <dbReference type="ARBA" id="ARBA00023136"/>
    </source>
</evidence>
<keyword evidence="4" id="KW-0653">Protein transport</keyword>
<dbReference type="PROSITE" id="PS50192">
    <property type="entry name" value="T_SNARE"/>
    <property type="match status" value="1"/>
</dbReference>
<dbReference type="AlphaFoldDB" id="A0A1Y1YX35"/>
<dbReference type="InterPro" id="IPR039899">
    <property type="entry name" value="BET1_SNARE"/>
</dbReference>
<evidence type="ECO:0000259" key="10">
    <source>
        <dbReference type="PROSITE" id="PS50192"/>
    </source>
</evidence>
<feature type="domain" description="T-SNARE coiled-coil homology" evidence="10">
    <location>
        <begin position="28"/>
        <end position="90"/>
    </location>
</feature>
<reference evidence="11 12" key="1">
    <citation type="submission" date="2016-07" db="EMBL/GenBank/DDBJ databases">
        <title>Pervasive Adenine N6-methylation of Active Genes in Fungi.</title>
        <authorList>
            <consortium name="DOE Joint Genome Institute"/>
            <person name="Mondo S.J."/>
            <person name="Dannebaum R.O."/>
            <person name="Kuo R.C."/>
            <person name="Labutti K."/>
            <person name="Haridas S."/>
            <person name="Kuo A."/>
            <person name="Salamov A."/>
            <person name="Ahrendt S.R."/>
            <person name="Lipzen A."/>
            <person name="Sullivan W."/>
            <person name="Andreopoulos W.B."/>
            <person name="Clum A."/>
            <person name="Lindquist E."/>
            <person name="Daum C."/>
            <person name="Ramamoorthy G.K."/>
            <person name="Gryganskyi A."/>
            <person name="Culley D."/>
            <person name="Magnuson J.K."/>
            <person name="James T.Y."/>
            <person name="O'Malley M.A."/>
            <person name="Stajich J.E."/>
            <person name="Spatafora J.W."/>
            <person name="Visel A."/>
            <person name="Grigoriev I.V."/>
        </authorList>
    </citation>
    <scope>NUCLEOTIDE SEQUENCE [LARGE SCALE GENOMIC DNA]</scope>
    <source>
        <strain evidence="11 12">CBS 931.73</strain>
    </source>
</reference>
<proteinExistence type="predicted"/>
<dbReference type="PANTHER" id="PTHR12791">
    <property type="entry name" value="GOLGI SNARE BET1-RELATED"/>
    <property type="match status" value="1"/>
</dbReference>
<gene>
    <name evidence="11" type="ORF">K493DRAFT_312024</name>
</gene>
<organism evidence="11 12">
    <name type="scientific">Basidiobolus meristosporus CBS 931.73</name>
    <dbReference type="NCBI Taxonomy" id="1314790"/>
    <lineage>
        <taxon>Eukaryota</taxon>
        <taxon>Fungi</taxon>
        <taxon>Fungi incertae sedis</taxon>
        <taxon>Zoopagomycota</taxon>
        <taxon>Entomophthoromycotina</taxon>
        <taxon>Basidiobolomycetes</taxon>
        <taxon>Basidiobolales</taxon>
        <taxon>Basidiobolaceae</taxon>
        <taxon>Basidiobolus</taxon>
    </lineage>
</organism>
<dbReference type="GO" id="GO:0000139">
    <property type="term" value="C:Golgi membrane"/>
    <property type="evidence" value="ECO:0007669"/>
    <property type="project" value="UniProtKB-SubCell"/>
</dbReference>
<dbReference type="OrthoDB" id="3063237at2759"/>
<feature type="transmembrane region" description="Helical" evidence="9">
    <location>
        <begin position="99"/>
        <end position="117"/>
    </location>
</feature>
<evidence type="ECO:0000256" key="8">
    <source>
        <dbReference type="ARBA" id="ARBA00046280"/>
    </source>
</evidence>
<keyword evidence="6" id="KW-0333">Golgi apparatus</keyword>
<evidence type="ECO:0000256" key="3">
    <source>
        <dbReference type="ARBA" id="ARBA00022692"/>
    </source>
</evidence>
<evidence type="ECO:0000256" key="5">
    <source>
        <dbReference type="ARBA" id="ARBA00022989"/>
    </source>
</evidence>
<dbReference type="CDD" id="cd15853">
    <property type="entry name" value="SNARE_Bet1"/>
    <property type="match status" value="1"/>
</dbReference>
<keyword evidence="12" id="KW-1185">Reference proteome</keyword>
<comment type="subcellular location">
    <subcellularLocation>
        <location evidence="8">Endomembrane system</location>
        <topology evidence="8">Single-pass type IV membrane protein</topology>
    </subcellularLocation>
    <subcellularLocation>
        <location evidence="1">Golgi apparatus membrane</location>
    </subcellularLocation>
</comment>
<evidence type="ECO:0000313" key="12">
    <source>
        <dbReference type="Proteomes" id="UP000193498"/>
    </source>
</evidence>
<keyword evidence="2" id="KW-0813">Transport</keyword>
<accession>A0A1Y1YX35</accession>
<keyword evidence="3 9" id="KW-0812">Transmembrane</keyword>
<evidence type="ECO:0000256" key="6">
    <source>
        <dbReference type="ARBA" id="ARBA00023034"/>
    </source>
</evidence>
<evidence type="ECO:0000313" key="11">
    <source>
        <dbReference type="EMBL" id="ORY02618.1"/>
    </source>
</evidence>
<evidence type="ECO:0000256" key="2">
    <source>
        <dbReference type="ARBA" id="ARBA00022448"/>
    </source>
</evidence>
<name>A0A1Y1YX35_9FUNG</name>
<dbReference type="Gene3D" id="1.20.5.110">
    <property type="match status" value="1"/>
</dbReference>
<comment type="caution">
    <text evidence="11">The sequence shown here is derived from an EMBL/GenBank/DDBJ whole genome shotgun (WGS) entry which is preliminary data.</text>
</comment>
<evidence type="ECO:0000256" key="9">
    <source>
        <dbReference type="SAM" id="Phobius"/>
    </source>
</evidence>
<keyword evidence="7 9" id="KW-0472">Membrane</keyword>
<dbReference type="SUPFAM" id="SSF58038">
    <property type="entry name" value="SNARE fusion complex"/>
    <property type="match status" value="1"/>
</dbReference>
<dbReference type="GO" id="GO:0015031">
    <property type="term" value="P:protein transport"/>
    <property type="evidence" value="ECO:0007669"/>
    <property type="project" value="UniProtKB-KW"/>
</dbReference>
<dbReference type="STRING" id="1314790.A0A1Y1YX35"/>
<dbReference type="EMBL" id="MCFE01000055">
    <property type="protein sequence ID" value="ORY02618.1"/>
    <property type="molecule type" value="Genomic_DNA"/>
</dbReference>
<dbReference type="FunCoup" id="A0A1Y1YX35">
    <property type="interactions" value="22"/>
</dbReference>
<evidence type="ECO:0000256" key="4">
    <source>
        <dbReference type="ARBA" id="ARBA00022927"/>
    </source>
</evidence>
<dbReference type="Proteomes" id="UP000193498">
    <property type="component" value="Unassembled WGS sequence"/>
</dbReference>
<keyword evidence="5 9" id="KW-1133">Transmembrane helix</keyword>
<sequence length="136" mass="15393">MSNWGSSSNSRRNLFGDTEDGRKQAEAHLVEQQNDVRLQELSSKVSALHRITTNIYDEVEGQNLLVDETGNSFNSFGTRFRGTTQRLTRMISVPHKRHMCYLILAIVMIFFIIYKLSLRAASANQPAPVELPQPNA</sequence>
<evidence type="ECO:0000256" key="1">
    <source>
        <dbReference type="ARBA" id="ARBA00004394"/>
    </source>
</evidence>